<name>A0A1R2CB82_9CILI</name>
<gene>
    <name evidence="2" type="ORF">SteCoe_12260</name>
</gene>
<evidence type="ECO:0000259" key="1">
    <source>
        <dbReference type="PROSITE" id="PS50222"/>
    </source>
</evidence>
<dbReference type="AlphaFoldDB" id="A0A1R2CB82"/>
<dbReference type="GO" id="GO:0005509">
    <property type="term" value="F:calcium ion binding"/>
    <property type="evidence" value="ECO:0007669"/>
    <property type="project" value="InterPro"/>
</dbReference>
<feature type="domain" description="EF-hand" evidence="1">
    <location>
        <begin position="80"/>
        <end position="115"/>
    </location>
</feature>
<dbReference type="SUPFAM" id="SSF47391">
    <property type="entry name" value="Dimerization-anchoring domain of cAMP-dependent PK regulatory subunit"/>
    <property type="match status" value="1"/>
</dbReference>
<proteinExistence type="predicted"/>
<accession>A0A1R2CB82</accession>
<dbReference type="InterPro" id="IPR011992">
    <property type="entry name" value="EF-hand-dom_pair"/>
</dbReference>
<keyword evidence="3" id="KW-1185">Reference proteome</keyword>
<sequence length="153" mass="17586">MVRLLKKAKGKNPIETQPSANIVEKYEGYLRNHKIHELFNKLLTQILHDRPVNVRHHILEQLSNIKNQIKNPSAHVPAYLTSGDFETMFDAYDIAGEGSLDYYTLLQAMMVAGVKNPEIYLKQDFPQITEKSMIGKPQFTQIMNAEFTKYGFS</sequence>
<dbReference type="PANTHER" id="PTHR21847">
    <property type="entry name" value="EF-HAND CALCIUM-BINDING DOMAIN-CONTAINING PROTEIN 10"/>
    <property type="match status" value="1"/>
</dbReference>
<organism evidence="2 3">
    <name type="scientific">Stentor coeruleus</name>
    <dbReference type="NCBI Taxonomy" id="5963"/>
    <lineage>
        <taxon>Eukaryota</taxon>
        <taxon>Sar</taxon>
        <taxon>Alveolata</taxon>
        <taxon>Ciliophora</taxon>
        <taxon>Postciliodesmatophora</taxon>
        <taxon>Heterotrichea</taxon>
        <taxon>Heterotrichida</taxon>
        <taxon>Stentoridae</taxon>
        <taxon>Stentor</taxon>
    </lineage>
</organism>
<dbReference type="PROSITE" id="PS50222">
    <property type="entry name" value="EF_HAND_2"/>
    <property type="match status" value="1"/>
</dbReference>
<dbReference type="InterPro" id="IPR039879">
    <property type="entry name" value="EFC10"/>
</dbReference>
<dbReference type="OrthoDB" id="312309at2759"/>
<dbReference type="CDD" id="cd22961">
    <property type="entry name" value="DD_TEX55-like"/>
    <property type="match status" value="1"/>
</dbReference>
<protein>
    <recommendedName>
        <fullName evidence="1">EF-hand domain-containing protein</fullName>
    </recommendedName>
</protein>
<dbReference type="EMBL" id="MPUH01000211">
    <property type="protein sequence ID" value="OMJ86274.1"/>
    <property type="molecule type" value="Genomic_DNA"/>
</dbReference>
<comment type="caution">
    <text evidence="2">The sequence shown here is derived from an EMBL/GenBank/DDBJ whole genome shotgun (WGS) entry which is preliminary data.</text>
</comment>
<dbReference type="InterPro" id="IPR002048">
    <property type="entry name" value="EF_hand_dom"/>
</dbReference>
<evidence type="ECO:0000313" key="3">
    <source>
        <dbReference type="Proteomes" id="UP000187209"/>
    </source>
</evidence>
<dbReference type="Proteomes" id="UP000187209">
    <property type="component" value="Unassembled WGS sequence"/>
</dbReference>
<dbReference type="PANTHER" id="PTHR21847:SF1">
    <property type="entry name" value="EF-HAND CALCIUM-BINDING DOMAIN-CONTAINING PROTEIN 10"/>
    <property type="match status" value="1"/>
</dbReference>
<evidence type="ECO:0000313" key="2">
    <source>
        <dbReference type="EMBL" id="OMJ86274.1"/>
    </source>
</evidence>
<dbReference type="SUPFAM" id="SSF47473">
    <property type="entry name" value="EF-hand"/>
    <property type="match status" value="1"/>
</dbReference>
<reference evidence="2 3" key="1">
    <citation type="submission" date="2016-11" db="EMBL/GenBank/DDBJ databases">
        <title>The macronuclear genome of Stentor coeruleus: a giant cell with tiny introns.</title>
        <authorList>
            <person name="Slabodnick M."/>
            <person name="Ruby J.G."/>
            <person name="Reiff S.B."/>
            <person name="Swart E.C."/>
            <person name="Gosai S."/>
            <person name="Prabakaran S."/>
            <person name="Witkowska E."/>
            <person name="Larue G.E."/>
            <person name="Fisher S."/>
            <person name="Freeman R.M."/>
            <person name="Gunawardena J."/>
            <person name="Chu W."/>
            <person name="Stover N.A."/>
            <person name="Gregory B.D."/>
            <person name="Nowacki M."/>
            <person name="Derisi J."/>
            <person name="Roy S.W."/>
            <person name="Marshall W.F."/>
            <person name="Sood P."/>
        </authorList>
    </citation>
    <scope>NUCLEOTIDE SEQUENCE [LARGE SCALE GENOMIC DNA]</scope>
    <source>
        <strain evidence="2">WM001</strain>
    </source>
</reference>